<reference evidence="1 2" key="1">
    <citation type="journal article" date="2012" name="Environ. Microbiol.">
        <title>The genome sequence of Desulfatibacillum alkenivorans AK-01: a blueprint for anaerobic alkane oxidation.</title>
        <authorList>
            <person name="Callaghan A.V."/>
            <person name="Morris B.E."/>
            <person name="Pereira I.A."/>
            <person name="McInerney M.J."/>
            <person name="Austin R.N."/>
            <person name="Groves J.T."/>
            <person name="Kukor J.J."/>
            <person name="Suflita J.M."/>
            <person name="Young L.Y."/>
            <person name="Zylstra G.J."/>
            <person name="Wawrik B."/>
        </authorList>
    </citation>
    <scope>NUCLEOTIDE SEQUENCE [LARGE SCALE GENOMIC DNA]</scope>
    <source>
        <strain evidence="1 2">AK-01</strain>
    </source>
</reference>
<evidence type="ECO:0008006" key="3">
    <source>
        <dbReference type="Google" id="ProtNLM"/>
    </source>
</evidence>
<gene>
    <name evidence="1" type="ordered locus">Dalk_5164</name>
</gene>
<evidence type="ECO:0000313" key="1">
    <source>
        <dbReference type="EMBL" id="ACL06834.1"/>
    </source>
</evidence>
<protein>
    <recommendedName>
        <fullName evidence="3">L-2-amino-thiazoline-4-carboxylic acid hydrolase</fullName>
    </recommendedName>
</protein>
<dbReference type="Proteomes" id="UP000000739">
    <property type="component" value="Chromosome"/>
</dbReference>
<sequence length="197" mass="22601">MLSKINFDPAMLWQWGAMQAMTSIKVLKTVEEKCGAEGQKLVLDSLWQVGYDIGRQITENTQVPDDMSTGEWVSFYATVINRIAYASLESALVDSEEKVSFHIDWRPHQDHYKPFDCRVQRYFVQGMIDASMDFMKSQGREKVWNVEFKSPIPAGAETCFFTMEKGGPDQKRKWGGCTRLIEEKALDLAVKRKAEKD</sequence>
<dbReference type="eggNOG" id="ENOG50344XR">
    <property type="taxonomic scope" value="Bacteria"/>
</dbReference>
<evidence type="ECO:0000313" key="2">
    <source>
        <dbReference type="Proteomes" id="UP000000739"/>
    </source>
</evidence>
<dbReference type="AlphaFoldDB" id="B8FE53"/>
<organism evidence="1 2">
    <name type="scientific">Desulfatibacillum aliphaticivorans</name>
    <dbReference type="NCBI Taxonomy" id="218208"/>
    <lineage>
        <taxon>Bacteria</taxon>
        <taxon>Pseudomonadati</taxon>
        <taxon>Thermodesulfobacteriota</taxon>
        <taxon>Desulfobacteria</taxon>
        <taxon>Desulfobacterales</taxon>
        <taxon>Desulfatibacillaceae</taxon>
        <taxon>Desulfatibacillum</taxon>
    </lineage>
</organism>
<dbReference type="HOGENOM" id="CLU_1242972_0_0_7"/>
<proteinExistence type="predicted"/>
<dbReference type="KEGG" id="dal:Dalk_5164"/>
<accession>B8FE53</accession>
<keyword evidence="2" id="KW-1185">Reference proteome</keyword>
<name>B8FE53_DESAL</name>
<dbReference type="EMBL" id="CP001322">
    <property type="protein sequence ID" value="ACL06834.1"/>
    <property type="molecule type" value="Genomic_DNA"/>
</dbReference>